<evidence type="ECO:0000256" key="8">
    <source>
        <dbReference type="ARBA" id="ARBA00023125"/>
    </source>
</evidence>
<dbReference type="Gene3D" id="3.40.50.300">
    <property type="entry name" value="P-loop containing nucleotide triphosphate hydrolases"/>
    <property type="match status" value="1"/>
</dbReference>
<dbReference type="HAMAP" id="MF_00365">
    <property type="entry name" value="RecF"/>
    <property type="match status" value="1"/>
</dbReference>
<dbReference type="PROSITE" id="PS00618">
    <property type="entry name" value="RECF_2"/>
    <property type="match status" value="1"/>
</dbReference>
<gene>
    <name evidence="9" type="primary">recF</name>
    <name evidence="12" type="ORF">SAMN02745131_02615</name>
</gene>
<comment type="similarity">
    <text evidence="2 9 10">Belongs to the RecF family.</text>
</comment>
<evidence type="ECO:0000256" key="2">
    <source>
        <dbReference type="ARBA" id="ARBA00008016"/>
    </source>
</evidence>
<evidence type="ECO:0000256" key="7">
    <source>
        <dbReference type="ARBA" id="ARBA00022840"/>
    </source>
</evidence>
<evidence type="ECO:0000259" key="11">
    <source>
        <dbReference type="Pfam" id="PF02463"/>
    </source>
</evidence>
<dbReference type="GO" id="GO:0000731">
    <property type="term" value="P:DNA synthesis involved in DNA repair"/>
    <property type="evidence" value="ECO:0007669"/>
    <property type="project" value="TreeGrafter"/>
</dbReference>
<dbReference type="OrthoDB" id="9803889at2"/>
<dbReference type="GO" id="GO:0003697">
    <property type="term" value="F:single-stranded DNA binding"/>
    <property type="evidence" value="ECO:0007669"/>
    <property type="project" value="UniProtKB-UniRule"/>
</dbReference>
<dbReference type="GO" id="GO:0006302">
    <property type="term" value="P:double-strand break repair"/>
    <property type="evidence" value="ECO:0007669"/>
    <property type="project" value="TreeGrafter"/>
</dbReference>
<dbReference type="STRING" id="1121884.SAMN02745131_02615"/>
<evidence type="ECO:0000313" key="13">
    <source>
        <dbReference type="Proteomes" id="UP000184048"/>
    </source>
</evidence>
<keyword evidence="9 10" id="KW-0234">DNA repair</keyword>
<keyword evidence="7 9" id="KW-0067">ATP-binding</keyword>
<dbReference type="Gene3D" id="1.20.1050.90">
    <property type="entry name" value="RecF/RecN/SMC, N-terminal domain"/>
    <property type="match status" value="1"/>
</dbReference>
<dbReference type="RefSeq" id="WP_072835780.1">
    <property type="nucleotide sequence ID" value="NZ_FQUU01000010.1"/>
</dbReference>
<dbReference type="Proteomes" id="UP000184048">
    <property type="component" value="Unassembled WGS sequence"/>
</dbReference>
<keyword evidence="9 10" id="KW-0742">SOS response</keyword>
<evidence type="ECO:0000256" key="10">
    <source>
        <dbReference type="RuleBase" id="RU000578"/>
    </source>
</evidence>
<dbReference type="PANTHER" id="PTHR32182">
    <property type="entry name" value="DNA REPLICATION AND REPAIR PROTEIN RECF"/>
    <property type="match status" value="1"/>
</dbReference>
<dbReference type="GO" id="GO:0005737">
    <property type="term" value="C:cytoplasm"/>
    <property type="evidence" value="ECO:0007669"/>
    <property type="project" value="UniProtKB-SubCell"/>
</dbReference>
<comment type="function">
    <text evidence="9 10">The RecF protein is involved in DNA metabolism; it is required for DNA replication and normal SOS inducibility. RecF binds preferentially to single-stranded, linear DNA. It also seems to bind ATP.</text>
</comment>
<evidence type="ECO:0000256" key="6">
    <source>
        <dbReference type="ARBA" id="ARBA00022741"/>
    </source>
</evidence>
<dbReference type="InterPro" id="IPR042174">
    <property type="entry name" value="RecF_2"/>
</dbReference>
<comment type="subcellular location">
    <subcellularLocation>
        <location evidence="1 9 10">Cytoplasm</location>
    </subcellularLocation>
</comment>
<dbReference type="NCBIfam" id="TIGR00611">
    <property type="entry name" value="recf"/>
    <property type="match status" value="1"/>
</dbReference>
<feature type="domain" description="RecF/RecN/SMC N-terminal" evidence="11">
    <location>
        <begin position="5"/>
        <end position="341"/>
    </location>
</feature>
<reference evidence="12 13" key="1">
    <citation type="submission" date="2016-11" db="EMBL/GenBank/DDBJ databases">
        <authorList>
            <person name="Jaros S."/>
            <person name="Januszkiewicz K."/>
            <person name="Wedrychowicz H."/>
        </authorList>
    </citation>
    <scope>NUCLEOTIDE SEQUENCE [LARGE SCALE GENOMIC DNA]</scope>
    <source>
        <strain evidence="12 13">DSM 18119</strain>
    </source>
</reference>
<evidence type="ECO:0000313" key="12">
    <source>
        <dbReference type="EMBL" id="SHF42708.1"/>
    </source>
</evidence>
<dbReference type="SUPFAM" id="SSF52540">
    <property type="entry name" value="P-loop containing nucleoside triphosphate hydrolases"/>
    <property type="match status" value="1"/>
</dbReference>
<dbReference type="InterPro" id="IPR003395">
    <property type="entry name" value="RecF/RecN/SMC_N"/>
</dbReference>
<dbReference type="EMBL" id="FQUU01000010">
    <property type="protein sequence ID" value="SHF42708.1"/>
    <property type="molecule type" value="Genomic_DNA"/>
</dbReference>
<evidence type="ECO:0000256" key="1">
    <source>
        <dbReference type="ARBA" id="ARBA00004496"/>
    </source>
</evidence>
<evidence type="ECO:0000256" key="3">
    <source>
        <dbReference type="ARBA" id="ARBA00020170"/>
    </source>
</evidence>
<evidence type="ECO:0000256" key="5">
    <source>
        <dbReference type="ARBA" id="ARBA00022705"/>
    </source>
</evidence>
<keyword evidence="5 9" id="KW-0235">DNA replication</keyword>
<dbReference type="InterPro" id="IPR027417">
    <property type="entry name" value="P-loop_NTPase"/>
</dbReference>
<dbReference type="AlphaFoldDB" id="A0A1M5BJT4"/>
<evidence type="ECO:0000256" key="4">
    <source>
        <dbReference type="ARBA" id="ARBA00022490"/>
    </source>
</evidence>
<proteinExistence type="inferred from homology"/>
<organism evidence="12 13">
    <name type="scientific">Flavisolibacter ginsengisoli DSM 18119</name>
    <dbReference type="NCBI Taxonomy" id="1121884"/>
    <lineage>
        <taxon>Bacteria</taxon>
        <taxon>Pseudomonadati</taxon>
        <taxon>Bacteroidota</taxon>
        <taxon>Chitinophagia</taxon>
        <taxon>Chitinophagales</taxon>
        <taxon>Chitinophagaceae</taxon>
        <taxon>Flavisolibacter</taxon>
    </lineage>
</organism>
<feature type="binding site" evidence="9">
    <location>
        <begin position="32"/>
        <end position="39"/>
    </location>
    <ligand>
        <name>ATP</name>
        <dbReference type="ChEBI" id="CHEBI:30616"/>
    </ligand>
</feature>
<sequence length="361" mass="42501">MSLSVRSISLFQFKNYFQQEFQFTERIIGICGRNGVGKTNLLDAIHYLCFTKSYFTRQDSNNILQGQEGFRIEGHLQLNEKQEKAVCILRETGKKEFSVNDELYTKFSKHIGRYPCVIIAPDDIQLIIGGSEERRKFIDTLLSQLDHDYLQSLIDYTKILQQRNSFLRSYNDSYTKDITVLDILDEQLAKEGDHIFEKRREFLLRFLPMVKQLYNDICQRYEDINLFYETELHHVSMQELLKHNRQKDLMIQRSSGGIHKDDLFFKLSEQAFRSIASQGQRKSLLFALKLAEMEIIKEEKHLSPLLLLDDVFEKLDEERITNLLQRVCADEETQIFITDTNCTRLQVQLETLGQPLQMIEL</sequence>
<protein>
    <recommendedName>
        <fullName evidence="3 9">DNA replication and repair protein RecF</fullName>
    </recommendedName>
</protein>
<dbReference type="PROSITE" id="PS00617">
    <property type="entry name" value="RECF_1"/>
    <property type="match status" value="1"/>
</dbReference>
<dbReference type="PANTHER" id="PTHR32182:SF0">
    <property type="entry name" value="DNA REPLICATION AND REPAIR PROTEIN RECF"/>
    <property type="match status" value="1"/>
</dbReference>
<keyword evidence="4 9" id="KW-0963">Cytoplasm</keyword>
<keyword evidence="9 10" id="KW-0227">DNA damage</keyword>
<accession>A0A1M5BJT4</accession>
<evidence type="ECO:0000256" key="9">
    <source>
        <dbReference type="HAMAP-Rule" id="MF_00365"/>
    </source>
</evidence>
<name>A0A1M5BJT4_9BACT</name>
<dbReference type="Pfam" id="PF02463">
    <property type="entry name" value="SMC_N"/>
    <property type="match status" value="1"/>
</dbReference>
<dbReference type="GO" id="GO:0006260">
    <property type="term" value="P:DNA replication"/>
    <property type="evidence" value="ECO:0007669"/>
    <property type="project" value="UniProtKB-UniRule"/>
</dbReference>
<keyword evidence="6 9" id="KW-0547">Nucleotide-binding</keyword>
<dbReference type="InterPro" id="IPR001238">
    <property type="entry name" value="DNA-binding_RecF"/>
</dbReference>
<dbReference type="GO" id="GO:0005524">
    <property type="term" value="F:ATP binding"/>
    <property type="evidence" value="ECO:0007669"/>
    <property type="project" value="UniProtKB-UniRule"/>
</dbReference>
<keyword evidence="8 9" id="KW-0238">DNA-binding</keyword>
<dbReference type="GO" id="GO:0009432">
    <property type="term" value="P:SOS response"/>
    <property type="evidence" value="ECO:0007669"/>
    <property type="project" value="UniProtKB-UniRule"/>
</dbReference>
<keyword evidence="13" id="KW-1185">Reference proteome</keyword>
<dbReference type="InterPro" id="IPR018078">
    <property type="entry name" value="DNA-binding_RecF_CS"/>
</dbReference>